<proteinExistence type="predicted"/>
<feature type="compositionally biased region" description="Basic residues" evidence="1">
    <location>
        <begin position="213"/>
        <end position="226"/>
    </location>
</feature>
<keyword evidence="3" id="KW-1185">Reference proteome</keyword>
<protein>
    <recommendedName>
        <fullName evidence="4">Peroxin domain-containing protein</fullName>
    </recommendedName>
</protein>
<sequence length="410" mass="45897">MTSTPAQHVVRPSPNTPTTSRSTAAESDAISSSLAARRRRSLGSIFGDHKSVEHHSDRKGKDKRRPSATGDDQAIGEVVDEDAEERVGEEGELVDDVTTAATIDFEAYTKAIGDPVKLVKGTGTAGPGEEVDLEQVGGDLAPEYVWDVLFENQRGIYFAGTGYFSSKSLLPADPSPFTRPSDHLPSASSFSITHPSGAKHVQPAGHIEGSAQRHLHHRKGKGKGKSHNTPGKGDDKSRMPGRSNKTSYTLETFQPPLPDWEYLTPWMINMRTGTDELGWRYNAWFKKKGWSSHAGPVGWGGWVRRREWVRLRYVVPHSKMKEGDGMVDLKEREHVERKAKRLEDVMHSEKKNENIASVLTSMGRYGVDRQRLEVWTKWLEKGQKDSEAWKRLEELCHDERAVGIEELRLK</sequence>
<comment type="caution">
    <text evidence="2">The sequence shown here is derived from an EMBL/GenBank/DDBJ whole genome shotgun (WGS) entry which is preliminary data.</text>
</comment>
<feature type="region of interest" description="Disordered" evidence="1">
    <location>
        <begin position="176"/>
        <end position="250"/>
    </location>
</feature>
<feature type="region of interest" description="Disordered" evidence="1">
    <location>
        <begin position="1"/>
        <end position="88"/>
    </location>
</feature>
<dbReference type="Proteomes" id="UP001388673">
    <property type="component" value="Unassembled WGS sequence"/>
</dbReference>
<evidence type="ECO:0000313" key="2">
    <source>
        <dbReference type="EMBL" id="KAK8864449.1"/>
    </source>
</evidence>
<dbReference type="KEGG" id="kne:92178957"/>
<organism evidence="2 3">
    <name type="scientific">Kwoniella newhampshirensis</name>
    <dbReference type="NCBI Taxonomy" id="1651941"/>
    <lineage>
        <taxon>Eukaryota</taxon>
        <taxon>Fungi</taxon>
        <taxon>Dikarya</taxon>
        <taxon>Basidiomycota</taxon>
        <taxon>Agaricomycotina</taxon>
        <taxon>Tremellomycetes</taxon>
        <taxon>Tremellales</taxon>
        <taxon>Cryptococcaceae</taxon>
        <taxon>Kwoniella</taxon>
    </lineage>
</organism>
<accession>A0AAW0Z354</accession>
<evidence type="ECO:0008006" key="4">
    <source>
        <dbReference type="Google" id="ProtNLM"/>
    </source>
</evidence>
<reference evidence="2 3" key="1">
    <citation type="journal article" date="2024" name="bioRxiv">
        <title>Comparative genomics of Cryptococcus and Kwoniella reveals pathogenesis evolution and contrasting karyotype dynamics via intercentromeric recombination or chromosome fusion.</title>
        <authorList>
            <person name="Coelho M.A."/>
            <person name="David-Palma M."/>
            <person name="Shea T."/>
            <person name="Bowers K."/>
            <person name="McGinley-Smith S."/>
            <person name="Mohammad A.W."/>
            <person name="Gnirke A."/>
            <person name="Yurkov A.M."/>
            <person name="Nowrousian M."/>
            <person name="Sun S."/>
            <person name="Cuomo C.A."/>
            <person name="Heitman J."/>
        </authorList>
    </citation>
    <scope>NUCLEOTIDE SEQUENCE [LARGE SCALE GENOMIC DNA]</scope>
    <source>
        <strain evidence="2 3">CBS 13917</strain>
    </source>
</reference>
<gene>
    <name evidence="2" type="ORF">IAR55_001698</name>
</gene>
<evidence type="ECO:0000256" key="1">
    <source>
        <dbReference type="SAM" id="MobiDB-lite"/>
    </source>
</evidence>
<dbReference type="RefSeq" id="XP_066804745.1">
    <property type="nucleotide sequence ID" value="XM_066944822.1"/>
</dbReference>
<dbReference type="EMBL" id="JBCAWK010000003">
    <property type="protein sequence ID" value="KAK8864449.1"/>
    <property type="molecule type" value="Genomic_DNA"/>
</dbReference>
<evidence type="ECO:0000313" key="3">
    <source>
        <dbReference type="Proteomes" id="UP001388673"/>
    </source>
</evidence>
<dbReference type="AlphaFoldDB" id="A0AAW0Z354"/>
<name>A0AAW0Z354_9TREE</name>
<dbReference type="GeneID" id="92178957"/>
<feature type="compositionally biased region" description="Basic and acidic residues" evidence="1">
    <location>
        <begin position="47"/>
        <end position="60"/>
    </location>
</feature>
<feature type="compositionally biased region" description="Low complexity" evidence="1">
    <location>
        <begin position="11"/>
        <end position="23"/>
    </location>
</feature>